<proteinExistence type="predicted"/>
<organism evidence="1 2">
    <name type="scientific">Marine Group I thaumarchaeote</name>
    <dbReference type="NCBI Taxonomy" id="2511932"/>
    <lineage>
        <taxon>Archaea</taxon>
        <taxon>Nitrososphaerota</taxon>
        <taxon>Marine Group I</taxon>
    </lineage>
</organism>
<dbReference type="Proteomes" id="UP000520052">
    <property type="component" value="Unassembled WGS sequence"/>
</dbReference>
<reference evidence="1 2" key="1">
    <citation type="journal article" date="2019" name="Environ. Microbiol.">
        <title>Genomics insights into ecotype formation of ammonia-oxidizing archaea in the deep ocean.</title>
        <authorList>
            <person name="Wang Y."/>
            <person name="Huang J.M."/>
            <person name="Cui G.J."/>
            <person name="Nunoura T."/>
            <person name="Takaki Y."/>
            <person name="Li W.L."/>
            <person name="Li J."/>
            <person name="Gao Z.M."/>
            <person name="Takai K."/>
            <person name="Zhang A.Q."/>
            <person name="Stepanauskas R."/>
        </authorList>
    </citation>
    <scope>NUCLEOTIDE SEQUENCE [LARGE SCALE GENOMIC DNA]</scope>
    <source>
        <strain evidence="1 2">T3L1</strain>
    </source>
</reference>
<dbReference type="AlphaFoldDB" id="A0A7K4N7E4"/>
<protein>
    <submittedName>
        <fullName evidence="1">Uncharacterized protein</fullName>
    </submittedName>
</protein>
<gene>
    <name evidence="1" type="ORF">HX854_06575</name>
</gene>
<evidence type="ECO:0000313" key="2">
    <source>
        <dbReference type="Proteomes" id="UP000520052"/>
    </source>
</evidence>
<evidence type="ECO:0000313" key="1">
    <source>
        <dbReference type="EMBL" id="NWJ84371.1"/>
    </source>
</evidence>
<accession>A0A7K4N7E4</accession>
<comment type="caution">
    <text evidence="1">The sequence shown here is derived from an EMBL/GenBank/DDBJ whole genome shotgun (WGS) entry which is preliminary data.</text>
</comment>
<name>A0A7K4N7E4_9ARCH</name>
<sequence length="239" mass="28387">MKPIKKQANQYEKYYSRINLAISTSQYGVLEKKEISSRFQDISPRLIGYILKEMKENSILHIKRKQLLKQDKEYDSQQGKKGYAINERMLEEAFFTKTISKTGKQVFTNLTQTELGKRIRKWKADFKKQAKLLNNQSDEEIYWTNMQAMSICTSWVAKLTLMIQGNFFKEDKRKEDLASGNIILFNDMIKYFSDNIKEKFPKMHKQSMIQLMSHFEFVDPFAGTEYDRNSEFFKNLLKK</sequence>
<dbReference type="EMBL" id="JACATC010000008">
    <property type="protein sequence ID" value="NWJ84371.1"/>
    <property type="molecule type" value="Genomic_DNA"/>
</dbReference>